<feature type="region of interest" description="Disordered" evidence="1">
    <location>
        <begin position="1"/>
        <end position="86"/>
    </location>
</feature>
<name>A0A8E2ATR6_9APHY</name>
<feature type="compositionally biased region" description="Polar residues" evidence="1">
    <location>
        <begin position="26"/>
        <end position="36"/>
    </location>
</feature>
<feature type="compositionally biased region" description="Low complexity" evidence="1">
    <location>
        <begin position="62"/>
        <end position="82"/>
    </location>
</feature>
<sequence length="339" mass="37759">PLATTPVRPHSDPAVPPFSQVAPATPQRSHSATNGQVPAAFPPKRAAGGPLSPAQSTPPRPHAASAPASSTPSVATSPAPDAVQCSGIKQDGTRCLRKVKVGPALTRLNPDIELDRFCHQHAKQFLEPTGTYLEDKMTKKKVWIEYGPFIPKYLQLDTQAALREEMRKSRSEADELGYIYTFEIRDPNNTEEIHFKVGRAVKLNKRLDEWSKQCGSKEQVLRGWWPGTVEMDQNSHMKGRVDPGHPGLWCHRVERLVHLELADLAVNAQYLDPEYPNQKAKPGDGKAKLKRKPCTDCGAIHKEIFSFPRPENSPYKDVEWEKIVQPVIDKWGGFVAAYL</sequence>
<gene>
    <name evidence="2" type="ORF">OBBRIDRAFT_713073</name>
</gene>
<dbReference type="EMBL" id="KV722435">
    <property type="protein sequence ID" value="OCH89104.1"/>
    <property type="molecule type" value="Genomic_DNA"/>
</dbReference>
<accession>A0A8E2ATR6</accession>
<keyword evidence="3" id="KW-1185">Reference proteome</keyword>
<dbReference type="Pfam" id="PF13455">
    <property type="entry name" value="MUG113"/>
    <property type="match status" value="1"/>
</dbReference>
<dbReference type="OrthoDB" id="2417614at2759"/>
<proteinExistence type="predicted"/>
<dbReference type="AlphaFoldDB" id="A0A8E2ATR6"/>
<reference evidence="2 3" key="1">
    <citation type="submission" date="2016-07" db="EMBL/GenBank/DDBJ databases">
        <title>Draft genome of the white-rot fungus Obba rivulosa 3A-2.</title>
        <authorList>
            <consortium name="DOE Joint Genome Institute"/>
            <person name="Miettinen O."/>
            <person name="Riley R."/>
            <person name="Acob R."/>
            <person name="Barry K."/>
            <person name="Cullen D."/>
            <person name="De Vries R."/>
            <person name="Hainaut M."/>
            <person name="Hatakka A."/>
            <person name="Henrissat B."/>
            <person name="Hilden K."/>
            <person name="Kuo R."/>
            <person name="Labutti K."/>
            <person name="Lipzen A."/>
            <person name="Makela M.R."/>
            <person name="Sandor L."/>
            <person name="Spatafora J.W."/>
            <person name="Grigoriev I.V."/>
            <person name="Hibbett D.S."/>
        </authorList>
    </citation>
    <scope>NUCLEOTIDE SEQUENCE [LARGE SCALE GENOMIC DNA]</scope>
    <source>
        <strain evidence="2 3">3A-2</strain>
    </source>
</reference>
<evidence type="ECO:0000313" key="3">
    <source>
        <dbReference type="Proteomes" id="UP000250043"/>
    </source>
</evidence>
<evidence type="ECO:0000256" key="1">
    <source>
        <dbReference type="SAM" id="MobiDB-lite"/>
    </source>
</evidence>
<feature type="non-terminal residue" evidence="2">
    <location>
        <position position="1"/>
    </location>
</feature>
<dbReference type="PANTHER" id="PTHR28094">
    <property type="entry name" value="MEIOTICALLY UP-REGULATED GENE 113 PROTEIN"/>
    <property type="match status" value="1"/>
</dbReference>
<organism evidence="2 3">
    <name type="scientific">Obba rivulosa</name>
    <dbReference type="NCBI Taxonomy" id="1052685"/>
    <lineage>
        <taxon>Eukaryota</taxon>
        <taxon>Fungi</taxon>
        <taxon>Dikarya</taxon>
        <taxon>Basidiomycota</taxon>
        <taxon>Agaricomycotina</taxon>
        <taxon>Agaricomycetes</taxon>
        <taxon>Polyporales</taxon>
        <taxon>Gelatoporiaceae</taxon>
        <taxon>Obba</taxon>
    </lineage>
</organism>
<protein>
    <recommendedName>
        <fullName evidence="4">DUF1766-domain-containing protein</fullName>
    </recommendedName>
</protein>
<feature type="non-terminal residue" evidence="2">
    <location>
        <position position="339"/>
    </location>
</feature>
<evidence type="ECO:0000313" key="2">
    <source>
        <dbReference type="EMBL" id="OCH89104.1"/>
    </source>
</evidence>
<dbReference type="InterPro" id="IPR053006">
    <property type="entry name" value="Meiosis_regulatory"/>
</dbReference>
<dbReference type="Proteomes" id="UP000250043">
    <property type="component" value="Unassembled WGS sequence"/>
</dbReference>
<evidence type="ECO:0008006" key="4">
    <source>
        <dbReference type="Google" id="ProtNLM"/>
    </source>
</evidence>
<dbReference type="PANTHER" id="PTHR28094:SF1">
    <property type="entry name" value="MEIOTICALLY UP-REGULATED GENE 113 PROTEIN"/>
    <property type="match status" value="1"/>
</dbReference>